<evidence type="ECO:0000313" key="2">
    <source>
        <dbReference type="EMBL" id="MPN13157.1"/>
    </source>
</evidence>
<sequence length="147" mass="15695">MCTSSGGKRPERASARCRLAPSRTSPLAVASARRSGSSQSTAQPASRAASSGTPLATRMAMVCARRALSSACSRRPRTGRRSSCNWRAWRKSSLRQARRKAHRPPPKTTASSGQVVRRRSLTAISARVRKGSVCLPLLKTATTCGTT</sequence>
<gene>
    <name evidence="2" type="ORF">SDC9_160477</name>
</gene>
<dbReference type="AlphaFoldDB" id="A0A645FFQ2"/>
<feature type="region of interest" description="Disordered" evidence="1">
    <location>
        <begin position="1"/>
        <end position="55"/>
    </location>
</feature>
<feature type="region of interest" description="Disordered" evidence="1">
    <location>
        <begin position="68"/>
        <end position="115"/>
    </location>
</feature>
<name>A0A645FFQ2_9ZZZZ</name>
<protein>
    <submittedName>
        <fullName evidence="2">Uncharacterized protein</fullName>
    </submittedName>
</protein>
<feature type="compositionally biased region" description="Basic residues" evidence="1">
    <location>
        <begin position="88"/>
        <end position="105"/>
    </location>
</feature>
<feature type="compositionally biased region" description="Polar residues" evidence="1">
    <location>
        <begin position="34"/>
        <end position="54"/>
    </location>
</feature>
<dbReference type="EMBL" id="VSSQ01059627">
    <property type="protein sequence ID" value="MPN13157.1"/>
    <property type="molecule type" value="Genomic_DNA"/>
</dbReference>
<evidence type="ECO:0000256" key="1">
    <source>
        <dbReference type="SAM" id="MobiDB-lite"/>
    </source>
</evidence>
<reference evidence="2" key="1">
    <citation type="submission" date="2019-08" db="EMBL/GenBank/DDBJ databases">
        <authorList>
            <person name="Kucharzyk K."/>
            <person name="Murdoch R.W."/>
            <person name="Higgins S."/>
            <person name="Loffler F."/>
        </authorList>
    </citation>
    <scope>NUCLEOTIDE SEQUENCE</scope>
</reference>
<comment type="caution">
    <text evidence="2">The sequence shown here is derived from an EMBL/GenBank/DDBJ whole genome shotgun (WGS) entry which is preliminary data.</text>
</comment>
<accession>A0A645FFQ2</accession>
<proteinExistence type="predicted"/>
<organism evidence="2">
    <name type="scientific">bioreactor metagenome</name>
    <dbReference type="NCBI Taxonomy" id="1076179"/>
    <lineage>
        <taxon>unclassified sequences</taxon>
        <taxon>metagenomes</taxon>
        <taxon>ecological metagenomes</taxon>
    </lineage>
</organism>